<keyword evidence="17" id="KW-0282">Flagellum</keyword>
<dbReference type="PRINTS" id="PR01009">
    <property type="entry name" value="FLGMRINGFLIF"/>
</dbReference>
<evidence type="ECO:0000256" key="2">
    <source>
        <dbReference type="ARBA" id="ARBA00004117"/>
    </source>
</evidence>
<comment type="caution">
    <text evidence="17">The sequence shown here is derived from an EMBL/GenBank/DDBJ whole genome shotgun (WGS) entry which is preliminary data.</text>
</comment>
<keyword evidence="6" id="KW-1003">Cell membrane</keyword>
<evidence type="ECO:0000256" key="1">
    <source>
        <dbReference type="ARBA" id="ARBA00003820"/>
    </source>
</evidence>
<dbReference type="InterPro" id="IPR045851">
    <property type="entry name" value="AMP-bd_C_sf"/>
</dbReference>
<reference evidence="17 18" key="1">
    <citation type="submission" date="2019-07" db="EMBL/GenBank/DDBJ databases">
        <title>Genome sequencing of lignin-degrading bacterial isolates.</title>
        <authorList>
            <person name="Gladden J."/>
        </authorList>
    </citation>
    <scope>NUCLEOTIDE SEQUENCE [LARGE SCALE GENOMIC DNA]</scope>
    <source>
        <strain evidence="17 18">J19</strain>
    </source>
</reference>
<evidence type="ECO:0000256" key="11">
    <source>
        <dbReference type="ARBA" id="ARBA00025936"/>
    </source>
</evidence>
<keyword evidence="17" id="KW-0969">Cilium</keyword>
<keyword evidence="8 14" id="KW-1133">Transmembrane helix</keyword>
<comment type="similarity">
    <text evidence="4 12">Belongs to the FliF family.</text>
</comment>
<organism evidence="17 18">
    <name type="scientific">Pseudoxanthomonas taiwanensis J19</name>
    <dbReference type="NCBI Taxonomy" id="935569"/>
    <lineage>
        <taxon>Bacteria</taxon>
        <taxon>Pseudomonadati</taxon>
        <taxon>Pseudomonadota</taxon>
        <taxon>Gammaproteobacteria</taxon>
        <taxon>Lysobacterales</taxon>
        <taxon>Lysobacteraceae</taxon>
        <taxon>Pseudoxanthomonas</taxon>
    </lineage>
</organism>
<dbReference type="GO" id="GO:0005886">
    <property type="term" value="C:plasma membrane"/>
    <property type="evidence" value="ECO:0007669"/>
    <property type="project" value="UniProtKB-SubCell"/>
</dbReference>
<dbReference type="OrthoDB" id="8554211at2"/>
<dbReference type="InterPro" id="IPR043427">
    <property type="entry name" value="YscJ/FliF"/>
</dbReference>
<evidence type="ECO:0000259" key="16">
    <source>
        <dbReference type="Pfam" id="PF08345"/>
    </source>
</evidence>
<comment type="function">
    <text evidence="1 12">The M ring may be actively involved in energy transduction.</text>
</comment>
<evidence type="ECO:0000256" key="3">
    <source>
        <dbReference type="ARBA" id="ARBA00004651"/>
    </source>
</evidence>
<evidence type="ECO:0000256" key="12">
    <source>
        <dbReference type="PIRNR" id="PIRNR004862"/>
    </source>
</evidence>
<evidence type="ECO:0000256" key="9">
    <source>
        <dbReference type="ARBA" id="ARBA00023136"/>
    </source>
</evidence>
<dbReference type="InterPro" id="IPR000067">
    <property type="entry name" value="FlgMring_FliF"/>
</dbReference>
<dbReference type="RefSeq" id="WP_051403609.1">
    <property type="nucleotide sequence ID" value="NZ_VLJS01000020.1"/>
</dbReference>
<evidence type="ECO:0000256" key="5">
    <source>
        <dbReference type="ARBA" id="ARBA00017949"/>
    </source>
</evidence>
<accession>A0A562E4F6</accession>
<dbReference type="InterPro" id="IPR006182">
    <property type="entry name" value="FliF_N_dom"/>
</dbReference>
<dbReference type="GO" id="GO:0009431">
    <property type="term" value="C:bacterial-type flagellum basal body, MS ring"/>
    <property type="evidence" value="ECO:0007669"/>
    <property type="project" value="InterPro"/>
</dbReference>
<name>A0A562E4F6_9GAMM</name>
<dbReference type="Proteomes" id="UP000321583">
    <property type="component" value="Unassembled WGS sequence"/>
</dbReference>
<evidence type="ECO:0000256" key="6">
    <source>
        <dbReference type="ARBA" id="ARBA00022475"/>
    </source>
</evidence>
<dbReference type="Gene3D" id="3.30.300.30">
    <property type="match status" value="1"/>
</dbReference>
<evidence type="ECO:0000256" key="14">
    <source>
        <dbReference type="SAM" id="Phobius"/>
    </source>
</evidence>
<dbReference type="AlphaFoldDB" id="A0A562E4F6"/>
<dbReference type="GO" id="GO:0003774">
    <property type="term" value="F:cytoskeletal motor activity"/>
    <property type="evidence" value="ECO:0007669"/>
    <property type="project" value="InterPro"/>
</dbReference>
<dbReference type="GO" id="GO:0071973">
    <property type="term" value="P:bacterial-type flagellum-dependent cell motility"/>
    <property type="evidence" value="ECO:0007669"/>
    <property type="project" value="InterPro"/>
</dbReference>
<feature type="domain" description="Flagellar M-ring C-terminal" evidence="16">
    <location>
        <begin position="257"/>
        <end position="415"/>
    </location>
</feature>
<feature type="transmembrane region" description="Helical" evidence="14">
    <location>
        <begin position="28"/>
        <end position="46"/>
    </location>
</feature>
<evidence type="ECO:0000313" key="17">
    <source>
        <dbReference type="EMBL" id="TWH16711.1"/>
    </source>
</evidence>
<feature type="domain" description="Flagellar M-ring N-terminal" evidence="15">
    <location>
        <begin position="51"/>
        <end position="225"/>
    </location>
</feature>
<dbReference type="PANTHER" id="PTHR30046">
    <property type="entry name" value="FLAGELLAR M-RING PROTEIN"/>
    <property type="match status" value="1"/>
</dbReference>
<evidence type="ECO:0000256" key="13">
    <source>
        <dbReference type="SAM" id="MobiDB-lite"/>
    </source>
</evidence>
<comment type="subcellular location">
    <subcellularLocation>
        <location evidence="2 12">Bacterial flagellum basal body</location>
    </subcellularLocation>
    <subcellularLocation>
        <location evidence="3">Cell membrane</location>
        <topology evidence="3">Multi-pass membrane protein</topology>
    </subcellularLocation>
</comment>
<keyword evidence="7 14" id="KW-0812">Transmembrane</keyword>
<dbReference type="PIRSF" id="PIRSF004862">
    <property type="entry name" value="FliF"/>
    <property type="match status" value="1"/>
</dbReference>
<dbReference type="NCBIfam" id="TIGR00206">
    <property type="entry name" value="fliF"/>
    <property type="match status" value="1"/>
</dbReference>
<dbReference type="PANTHER" id="PTHR30046:SF0">
    <property type="entry name" value="FLAGELLAR M-RING PROTEIN"/>
    <property type="match status" value="1"/>
</dbReference>
<evidence type="ECO:0000313" key="18">
    <source>
        <dbReference type="Proteomes" id="UP000321583"/>
    </source>
</evidence>
<evidence type="ECO:0000259" key="15">
    <source>
        <dbReference type="Pfam" id="PF01514"/>
    </source>
</evidence>
<evidence type="ECO:0000256" key="10">
    <source>
        <dbReference type="ARBA" id="ARBA00023143"/>
    </source>
</evidence>
<feature type="transmembrane region" description="Helical" evidence="14">
    <location>
        <begin position="433"/>
        <end position="454"/>
    </location>
</feature>
<comment type="subunit">
    <text evidence="11">The basal body constitutes a major portion of the flagellar organelle and consists of four rings (L,P,S, and M) mounted on a central rod. The M ring is integral to the inner membrane of the cell and may be connected to the flagellar rod via the S ring. The S (supramembrane ring) lies just distal to the M ring. The L and P rings lie in the outer membrane and the periplasmic space, respectively.</text>
</comment>
<keyword evidence="18" id="KW-1185">Reference proteome</keyword>
<evidence type="ECO:0000256" key="4">
    <source>
        <dbReference type="ARBA" id="ARBA00007971"/>
    </source>
</evidence>
<dbReference type="EMBL" id="VLJS01000020">
    <property type="protein sequence ID" value="TWH16711.1"/>
    <property type="molecule type" value="Genomic_DNA"/>
</dbReference>
<feature type="region of interest" description="Disordered" evidence="13">
    <location>
        <begin position="281"/>
        <end position="310"/>
    </location>
</feature>
<evidence type="ECO:0000256" key="7">
    <source>
        <dbReference type="ARBA" id="ARBA00022692"/>
    </source>
</evidence>
<dbReference type="InterPro" id="IPR013556">
    <property type="entry name" value="Flag_M-ring_C"/>
</dbReference>
<gene>
    <name evidence="17" type="ORF">L613_011600000060</name>
</gene>
<protein>
    <recommendedName>
        <fullName evidence="5 12">Flagellar M-ring protein</fullName>
    </recommendedName>
</protein>
<dbReference type="Pfam" id="PF01514">
    <property type="entry name" value="YscJ_FliF"/>
    <property type="match status" value="1"/>
</dbReference>
<keyword evidence="10 12" id="KW-0975">Bacterial flagellum</keyword>
<dbReference type="Pfam" id="PF08345">
    <property type="entry name" value="YscJ_FliF_C"/>
    <property type="match status" value="1"/>
</dbReference>
<evidence type="ECO:0000256" key="8">
    <source>
        <dbReference type="ARBA" id="ARBA00022989"/>
    </source>
</evidence>
<proteinExistence type="inferred from homology"/>
<sequence length="538" mass="57451">MIERLKPLAQRWLPASLPRPSPATLSRLLPVVLLALALTALGMMYLHHADSRYKPVFGAQEKVVAADVMSVLDAEGIPYRLHPDTGQVLVPDSRLGQVRMLLAARGVVARLPDGLEVVDQKDPLGVSQFVQDVRFRRGLEGELVQSIVTLDPVQSARVHLSVAKSSSFILSDGDKSSASVVLTLKPGRRLNKEQVAAIIAMVSGSVANLDPARVSVVDQAGNFLSAGVDPASPHGGDNGELATRVREETLRNIQDLLGPTLGDGNFRASVAVEVDQDRVEETHEQYGEAPRVTQEATREENDSGVIPLGVPGSLSNRPVAVAGAAANDAPDGPRSQKNALTRQYVYDRNVVQIRRSPVRLKRLSVAVVLNNAAAPGTGGGGWNAEQIARIEDVLRSGIGIDAARQDALVVSAMDFRPDGGHVVPPWWKDPENLVVALPWLGYAVLALLGFFLLVRPLLAILRQYAPQPPAPEPALVGGPAAATLVAEPVPAPELAPPDPKLPPLGSDADVLVEHLRVLASQAPERVAEVLKPWIRKHG</sequence>
<keyword evidence="17" id="KW-0966">Cell projection</keyword>
<keyword evidence="9 14" id="KW-0472">Membrane</keyword>